<dbReference type="VEuPathDB" id="VectorBase:SCAU013070"/>
<dbReference type="EnsemblMetazoa" id="SCAU013070-RA">
    <property type="protein sequence ID" value="SCAU013070-PA"/>
    <property type="gene ID" value="SCAU013070"/>
</dbReference>
<protein>
    <recommendedName>
        <fullName evidence="4">Cuticle protein</fullName>
    </recommendedName>
</protein>
<proteinExistence type="predicted"/>
<feature type="chain" id="PRO_5009327663" description="Cuticle protein" evidence="1">
    <location>
        <begin position="17"/>
        <end position="92"/>
    </location>
</feature>
<evidence type="ECO:0000313" key="2">
    <source>
        <dbReference type="EnsemblMetazoa" id="SCAU013070-PA"/>
    </source>
</evidence>
<keyword evidence="3" id="KW-1185">Reference proteome</keyword>
<reference evidence="2" key="1">
    <citation type="submission" date="2020-05" db="UniProtKB">
        <authorList>
            <consortium name="EnsemblMetazoa"/>
        </authorList>
    </citation>
    <scope>IDENTIFICATION</scope>
    <source>
        <strain evidence="2">USDA</strain>
    </source>
</reference>
<dbReference type="AlphaFoldDB" id="A0A1I8Q1Q9"/>
<feature type="signal peptide" evidence="1">
    <location>
        <begin position="1"/>
        <end position="16"/>
    </location>
</feature>
<name>A0A1I8Q1Q9_STOCA</name>
<evidence type="ECO:0008006" key="4">
    <source>
        <dbReference type="Google" id="ProtNLM"/>
    </source>
</evidence>
<dbReference type="OrthoDB" id="5864054at2759"/>
<evidence type="ECO:0000313" key="3">
    <source>
        <dbReference type="Proteomes" id="UP000095300"/>
    </source>
</evidence>
<dbReference type="KEGG" id="scac:106080964"/>
<evidence type="ECO:0000256" key="1">
    <source>
        <dbReference type="SAM" id="SignalP"/>
    </source>
</evidence>
<organism evidence="2 3">
    <name type="scientific">Stomoxys calcitrans</name>
    <name type="common">Stable fly</name>
    <name type="synonym">Conops calcitrans</name>
    <dbReference type="NCBI Taxonomy" id="35570"/>
    <lineage>
        <taxon>Eukaryota</taxon>
        <taxon>Metazoa</taxon>
        <taxon>Ecdysozoa</taxon>
        <taxon>Arthropoda</taxon>
        <taxon>Hexapoda</taxon>
        <taxon>Insecta</taxon>
        <taxon>Pterygota</taxon>
        <taxon>Neoptera</taxon>
        <taxon>Endopterygota</taxon>
        <taxon>Diptera</taxon>
        <taxon>Brachycera</taxon>
        <taxon>Muscomorpha</taxon>
        <taxon>Muscoidea</taxon>
        <taxon>Muscidae</taxon>
        <taxon>Stomoxys</taxon>
    </lineage>
</organism>
<sequence length="92" mass="9955">MKFLVIFALALAVCHSAPIDDEAAVKAKRGLHFGVGYHAPIISHSYVAPAVVHHAPLISHAPIIAHAPIVAHAPLLTSHHILPSYHSYHHFK</sequence>
<gene>
    <name evidence="2" type="primary">106080964</name>
</gene>
<keyword evidence="1" id="KW-0732">Signal</keyword>
<dbReference type="Proteomes" id="UP000095300">
    <property type="component" value="Unassembled WGS sequence"/>
</dbReference>
<accession>A0A1I8Q1Q9</accession>